<proteinExistence type="predicted"/>
<keyword evidence="2" id="KW-1185">Reference proteome</keyword>
<dbReference type="EMBL" id="VCAU01000080">
    <property type="protein sequence ID" value="KAF9886262.1"/>
    <property type="molecule type" value="Genomic_DNA"/>
</dbReference>
<organism evidence="1 2">
    <name type="scientific">Aspergillus nanangensis</name>
    <dbReference type="NCBI Taxonomy" id="2582783"/>
    <lineage>
        <taxon>Eukaryota</taxon>
        <taxon>Fungi</taxon>
        <taxon>Dikarya</taxon>
        <taxon>Ascomycota</taxon>
        <taxon>Pezizomycotina</taxon>
        <taxon>Eurotiomycetes</taxon>
        <taxon>Eurotiomycetidae</taxon>
        <taxon>Eurotiales</taxon>
        <taxon>Aspergillaceae</taxon>
        <taxon>Aspergillus</taxon>
        <taxon>Aspergillus subgen. Circumdati</taxon>
    </lineage>
</organism>
<name>A0AAD4CIL8_ASPNN</name>
<protein>
    <submittedName>
        <fullName evidence="1">Uncharacterized protein</fullName>
    </submittedName>
</protein>
<evidence type="ECO:0000313" key="2">
    <source>
        <dbReference type="Proteomes" id="UP001194746"/>
    </source>
</evidence>
<sequence length="158" mass="17455">MAVMSHSGVITIGVTSCPLCDSSGPESDPEFIGHVLQCIHDFSMRSLPWAGHPPAAQTCWHPSEWDNGEVPEEDNQDVHFENNAYFDLESAQDSLEALERSSKSFSLQEVDFDNLEQTNSLSLPFPIPSYIKGSQYAAHLEAAYGGMIHETIAQIEDK</sequence>
<reference evidence="1" key="2">
    <citation type="submission" date="2020-02" db="EMBL/GenBank/DDBJ databases">
        <authorList>
            <person name="Gilchrist C.L.M."/>
            <person name="Chooi Y.-H."/>
        </authorList>
    </citation>
    <scope>NUCLEOTIDE SEQUENCE</scope>
    <source>
        <strain evidence="1">MST-FP2251</strain>
    </source>
</reference>
<dbReference type="AlphaFoldDB" id="A0AAD4CIL8"/>
<gene>
    <name evidence="1" type="ORF">FE257_011875</name>
</gene>
<accession>A0AAD4CIL8</accession>
<dbReference type="Proteomes" id="UP001194746">
    <property type="component" value="Unassembled WGS sequence"/>
</dbReference>
<comment type="caution">
    <text evidence="1">The sequence shown here is derived from an EMBL/GenBank/DDBJ whole genome shotgun (WGS) entry which is preliminary data.</text>
</comment>
<evidence type="ECO:0000313" key="1">
    <source>
        <dbReference type="EMBL" id="KAF9886262.1"/>
    </source>
</evidence>
<reference evidence="1" key="1">
    <citation type="journal article" date="2019" name="Beilstein J. Org. Chem.">
        <title>Nanangenines: drimane sesquiterpenoids as the dominant metabolite cohort of a novel Australian fungus, Aspergillus nanangensis.</title>
        <authorList>
            <person name="Lacey H.J."/>
            <person name="Gilchrist C.L.M."/>
            <person name="Crombie A."/>
            <person name="Kalaitzis J.A."/>
            <person name="Vuong D."/>
            <person name="Rutledge P.J."/>
            <person name="Turner P."/>
            <person name="Pitt J.I."/>
            <person name="Lacey E."/>
            <person name="Chooi Y.H."/>
            <person name="Piggott A.M."/>
        </authorList>
    </citation>
    <scope>NUCLEOTIDE SEQUENCE</scope>
    <source>
        <strain evidence="1">MST-FP2251</strain>
    </source>
</reference>